<organism evidence="1 2">
    <name type="scientific">Rubroshorea leprosula</name>
    <dbReference type="NCBI Taxonomy" id="152421"/>
    <lineage>
        <taxon>Eukaryota</taxon>
        <taxon>Viridiplantae</taxon>
        <taxon>Streptophyta</taxon>
        <taxon>Embryophyta</taxon>
        <taxon>Tracheophyta</taxon>
        <taxon>Spermatophyta</taxon>
        <taxon>Magnoliopsida</taxon>
        <taxon>eudicotyledons</taxon>
        <taxon>Gunneridae</taxon>
        <taxon>Pentapetalae</taxon>
        <taxon>rosids</taxon>
        <taxon>malvids</taxon>
        <taxon>Malvales</taxon>
        <taxon>Dipterocarpaceae</taxon>
        <taxon>Rubroshorea</taxon>
    </lineage>
</organism>
<evidence type="ECO:0000313" key="2">
    <source>
        <dbReference type="Proteomes" id="UP001054252"/>
    </source>
</evidence>
<protein>
    <submittedName>
        <fullName evidence="1">Uncharacterized protein</fullName>
    </submittedName>
</protein>
<accession>A0AAV5HWR8</accession>
<dbReference type="Proteomes" id="UP001054252">
    <property type="component" value="Unassembled WGS sequence"/>
</dbReference>
<sequence>MGVPAHIFPPTTAGPMTTVPAIISKPVSIAPNTGAVGTGEGIKKGT</sequence>
<dbReference type="EMBL" id="BPVZ01000005">
    <property type="protein sequence ID" value="GKU91766.1"/>
    <property type="molecule type" value="Genomic_DNA"/>
</dbReference>
<reference evidence="1 2" key="1">
    <citation type="journal article" date="2021" name="Commun. Biol.">
        <title>The genome of Shorea leprosula (Dipterocarpaceae) highlights the ecological relevance of drought in aseasonal tropical rainforests.</title>
        <authorList>
            <person name="Ng K.K.S."/>
            <person name="Kobayashi M.J."/>
            <person name="Fawcett J.A."/>
            <person name="Hatakeyama M."/>
            <person name="Paape T."/>
            <person name="Ng C.H."/>
            <person name="Ang C.C."/>
            <person name="Tnah L.H."/>
            <person name="Lee C.T."/>
            <person name="Nishiyama T."/>
            <person name="Sese J."/>
            <person name="O'Brien M.J."/>
            <person name="Copetti D."/>
            <person name="Mohd Noor M.I."/>
            <person name="Ong R.C."/>
            <person name="Putra M."/>
            <person name="Sireger I.Z."/>
            <person name="Indrioko S."/>
            <person name="Kosugi Y."/>
            <person name="Izuno A."/>
            <person name="Isagi Y."/>
            <person name="Lee S.L."/>
            <person name="Shimizu K.K."/>
        </authorList>
    </citation>
    <scope>NUCLEOTIDE SEQUENCE [LARGE SCALE GENOMIC DNA]</scope>
    <source>
        <strain evidence="1">214</strain>
    </source>
</reference>
<gene>
    <name evidence="1" type="ORF">SLEP1_g5590</name>
</gene>
<evidence type="ECO:0000313" key="1">
    <source>
        <dbReference type="EMBL" id="GKU91766.1"/>
    </source>
</evidence>
<dbReference type="AlphaFoldDB" id="A0AAV5HWR8"/>
<comment type="caution">
    <text evidence="1">The sequence shown here is derived from an EMBL/GenBank/DDBJ whole genome shotgun (WGS) entry which is preliminary data.</text>
</comment>
<keyword evidence="2" id="KW-1185">Reference proteome</keyword>
<proteinExistence type="predicted"/>
<name>A0AAV5HWR8_9ROSI</name>